<proteinExistence type="predicted"/>
<dbReference type="RefSeq" id="WP_156990263.1">
    <property type="nucleotide sequence ID" value="NZ_VWXL01000048.1"/>
</dbReference>
<dbReference type="OrthoDB" id="9807620at2"/>
<evidence type="ECO:0000313" key="2">
    <source>
        <dbReference type="EMBL" id="MVB10827.1"/>
    </source>
</evidence>
<feature type="transmembrane region" description="Helical" evidence="1">
    <location>
        <begin position="80"/>
        <end position="101"/>
    </location>
</feature>
<accession>A0A6N8HZB8</accession>
<dbReference type="AlphaFoldDB" id="A0A6N8HZB8"/>
<dbReference type="InterPro" id="IPR045798">
    <property type="entry name" value="TrbL_Firmicutes"/>
</dbReference>
<feature type="transmembrane region" description="Helical" evidence="1">
    <location>
        <begin position="46"/>
        <end position="68"/>
    </location>
</feature>
<reference evidence="2 3" key="1">
    <citation type="submission" date="2019-09" db="EMBL/GenBank/DDBJ databases">
        <title>Genome sequence of Clostridium sp. EA1.</title>
        <authorList>
            <person name="Poehlein A."/>
            <person name="Bengelsdorf F.R."/>
            <person name="Daniel R."/>
        </authorList>
    </citation>
    <scope>NUCLEOTIDE SEQUENCE [LARGE SCALE GENOMIC DNA]</scope>
    <source>
        <strain evidence="2 3">EA1</strain>
    </source>
</reference>
<dbReference type="Pfam" id="PF19478">
    <property type="entry name" value="TrbL_2"/>
    <property type="match status" value="1"/>
</dbReference>
<evidence type="ECO:0000313" key="3">
    <source>
        <dbReference type="Proteomes" id="UP000469440"/>
    </source>
</evidence>
<gene>
    <name evidence="2" type="ORF">CAFE_15250</name>
</gene>
<feature type="transmembrane region" description="Helical" evidence="1">
    <location>
        <begin position="206"/>
        <end position="228"/>
    </location>
</feature>
<keyword evidence="1" id="KW-0472">Membrane</keyword>
<feature type="transmembrane region" description="Helical" evidence="1">
    <location>
        <begin position="240"/>
        <end position="258"/>
    </location>
</feature>
<evidence type="ECO:0000256" key="1">
    <source>
        <dbReference type="SAM" id="Phobius"/>
    </source>
</evidence>
<keyword evidence="3" id="KW-1185">Reference proteome</keyword>
<protein>
    <recommendedName>
        <fullName evidence="4">Conjugal transfer protein TrbL</fullName>
    </recommendedName>
</protein>
<keyword evidence="1" id="KW-0812">Transmembrane</keyword>
<comment type="caution">
    <text evidence="2">The sequence shown here is derived from an EMBL/GenBank/DDBJ whole genome shotgun (WGS) entry which is preliminary data.</text>
</comment>
<sequence>MFDIVTFWIVRIYAGINDMAGTITSDVLKSPADVFGADYWDSLLKIGMSAVMPFAILILSFCMAGDMYKMYCRANGAPDLEVISLTFIKYIIPFVCMTYTYDLLQFIFTQINSMILQLYNQVTIGTGNQVDTSAFVQQVSQMSLWQKFGVLIQMFGPWLGTEIMSVVATVVVYGRLFEIVMFWIFAPIPFATFASDDLRSSVGMNFVKMFCALILQGGLIVLTVSMYLMLIKSVTVQTSVPGAFAMLGYTAILITVMVKTGSLSKRLLGTF</sequence>
<evidence type="ECO:0008006" key="4">
    <source>
        <dbReference type="Google" id="ProtNLM"/>
    </source>
</evidence>
<name>A0A6N8HZB8_9FIRM</name>
<dbReference type="Proteomes" id="UP000469440">
    <property type="component" value="Unassembled WGS sequence"/>
</dbReference>
<dbReference type="EMBL" id="VWXL01000048">
    <property type="protein sequence ID" value="MVB10827.1"/>
    <property type="molecule type" value="Genomic_DNA"/>
</dbReference>
<keyword evidence="1" id="KW-1133">Transmembrane helix</keyword>
<organism evidence="2 3">
    <name type="scientific">Caproicibacter fermentans</name>
    <dbReference type="NCBI Taxonomy" id="2576756"/>
    <lineage>
        <taxon>Bacteria</taxon>
        <taxon>Bacillati</taxon>
        <taxon>Bacillota</taxon>
        <taxon>Clostridia</taxon>
        <taxon>Eubacteriales</taxon>
        <taxon>Acutalibacteraceae</taxon>
        <taxon>Caproicibacter</taxon>
    </lineage>
</organism>